<dbReference type="STRING" id="1314777.A0A164T435"/>
<evidence type="ECO:0000256" key="2">
    <source>
        <dbReference type="SAM" id="Phobius"/>
    </source>
</evidence>
<dbReference type="Pfam" id="PF20153">
    <property type="entry name" value="DUF6535"/>
    <property type="match status" value="1"/>
</dbReference>
<keyword evidence="2" id="KW-1133">Transmembrane helix</keyword>
<dbReference type="OrthoDB" id="3235960at2759"/>
<dbReference type="EMBL" id="KV419412">
    <property type="protein sequence ID" value="KZS92061.1"/>
    <property type="molecule type" value="Genomic_DNA"/>
</dbReference>
<proteinExistence type="predicted"/>
<feature type="transmembrane region" description="Helical" evidence="2">
    <location>
        <begin position="205"/>
        <end position="229"/>
    </location>
</feature>
<keyword evidence="2" id="KW-0472">Membrane</keyword>
<protein>
    <recommendedName>
        <fullName evidence="3">DUF6535 domain-containing protein</fullName>
    </recommendedName>
</protein>
<evidence type="ECO:0000313" key="5">
    <source>
        <dbReference type="Proteomes" id="UP000076722"/>
    </source>
</evidence>
<dbReference type="Proteomes" id="UP000076722">
    <property type="component" value="Unassembled WGS sequence"/>
</dbReference>
<dbReference type="AlphaFoldDB" id="A0A164T435"/>
<keyword evidence="5" id="KW-1185">Reference proteome</keyword>
<evidence type="ECO:0000313" key="4">
    <source>
        <dbReference type="EMBL" id="KZS92061.1"/>
    </source>
</evidence>
<gene>
    <name evidence="4" type="ORF">SISNIDRAFT_486993</name>
</gene>
<name>A0A164T435_9AGAM</name>
<sequence>MADPEPPVIVTAKDGSASSIGDLGTKFDVMIDLMKSHIAIVTEQSKTQTEQSQILRDHSKMLEALEKDATRDDKAYEERGLKDKSTWGALDKEALAKMKVIVDGWKDLMNVSLIFIALFLTVICNSVMCVLGLQWAGRLLSVPPGKTNLERALNRERRKVLAEQRLLPLMGVLFWTLLLSIAFFVIGFLIQFWALSFSFDERAPILVIGAVAATALAITILGVILATTYHATVYKNSPFESPLSTAARASWAWVKQVTKKHDKERRKMKDKQKRWHPHQFTIAHLKSLLHCIRRFAQWVLRKRSLATELSSHESSEKERVPEETKKELEEEKPIELMMKESEDDRENVQALKAYARLIINTNDAEVLERAVPSFEIGEWYNARDTLWEVFLAVRERFLATDTSFRVKETVNKQLVYFMQWSGWRDRWMWRDDLEGNAITRWCRDQCKHLSLGSHRQFFSAYVFFASLEPHNEDLRGVPWRDSYEEDVARVLASFERHWKLGDREYLFYSAVIECRSLLYHGRLDDVTRILSRGDRTSILRSLLRNPHRGWIEIEGIVALITRGNEVAVLGDLAKFFSNLPDIYPVASELLVLNFLGSLIPSLPWTFTLPRSFDLTPTLILLLRYQSRIGYSLLRYTNTLIYFLDHGGFEVLSSLRPAYDFFQSLLTLSSDDDSQRRAERNRARIYLGHEAFVALSPPSAQDLQNLLKDLQSYQNNIDAEDREECFIDAVKQCDSLSREGRQDEIKLILSQVDRVPLLGLILRNPHFSVVEGNELDHSRLAPALIATIPSIARSDIDLPIIAFLASLIPSLPLEDIVPPEFDLSQTLKLFMANGPTPRTWRKHSDTLMHYLHRGAFEALSNQKLVRRFLNLCRKPSDWWMNDWSQDQRTSTLTRERAIERKKKLHVLNAARRQACHPVITTPAVIINEPSDPSTTGEEVQPRLPTPRTWDAFAISHDGWETSGEGCGEFGQQLQLGMWRWL</sequence>
<feature type="domain" description="DUF6535" evidence="3">
    <location>
        <begin position="123"/>
        <end position="194"/>
    </location>
</feature>
<accession>A0A164T435</accession>
<evidence type="ECO:0000256" key="1">
    <source>
        <dbReference type="SAM" id="MobiDB-lite"/>
    </source>
</evidence>
<feature type="region of interest" description="Disordered" evidence="1">
    <location>
        <begin position="311"/>
        <end position="330"/>
    </location>
</feature>
<keyword evidence="2" id="KW-0812">Transmembrane</keyword>
<dbReference type="InterPro" id="IPR045338">
    <property type="entry name" value="DUF6535"/>
</dbReference>
<feature type="transmembrane region" description="Helical" evidence="2">
    <location>
        <begin position="172"/>
        <end position="193"/>
    </location>
</feature>
<evidence type="ECO:0000259" key="3">
    <source>
        <dbReference type="Pfam" id="PF20153"/>
    </source>
</evidence>
<organism evidence="4 5">
    <name type="scientific">Sistotremastrum niveocremeum HHB9708</name>
    <dbReference type="NCBI Taxonomy" id="1314777"/>
    <lineage>
        <taxon>Eukaryota</taxon>
        <taxon>Fungi</taxon>
        <taxon>Dikarya</taxon>
        <taxon>Basidiomycota</taxon>
        <taxon>Agaricomycotina</taxon>
        <taxon>Agaricomycetes</taxon>
        <taxon>Sistotremastrales</taxon>
        <taxon>Sistotremastraceae</taxon>
        <taxon>Sertulicium</taxon>
        <taxon>Sertulicium niveocremeum</taxon>
    </lineage>
</organism>
<feature type="transmembrane region" description="Helical" evidence="2">
    <location>
        <begin position="113"/>
        <end position="136"/>
    </location>
</feature>
<reference evidence="4 5" key="1">
    <citation type="journal article" date="2016" name="Mol. Biol. Evol.">
        <title>Comparative Genomics of Early-Diverging Mushroom-Forming Fungi Provides Insights into the Origins of Lignocellulose Decay Capabilities.</title>
        <authorList>
            <person name="Nagy L.G."/>
            <person name="Riley R."/>
            <person name="Tritt A."/>
            <person name="Adam C."/>
            <person name="Daum C."/>
            <person name="Floudas D."/>
            <person name="Sun H."/>
            <person name="Yadav J.S."/>
            <person name="Pangilinan J."/>
            <person name="Larsson K.H."/>
            <person name="Matsuura K."/>
            <person name="Barry K."/>
            <person name="Labutti K."/>
            <person name="Kuo R."/>
            <person name="Ohm R.A."/>
            <person name="Bhattacharya S.S."/>
            <person name="Shirouzu T."/>
            <person name="Yoshinaga Y."/>
            <person name="Martin F.M."/>
            <person name="Grigoriev I.V."/>
            <person name="Hibbett D.S."/>
        </authorList>
    </citation>
    <scope>NUCLEOTIDE SEQUENCE [LARGE SCALE GENOMIC DNA]</scope>
    <source>
        <strain evidence="4 5">HHB9708</strain>
    </source>
</reference>